<feature type="domain" description="Cation-transporting P-type ATPase C-terminal" evidence="7">
    <location>
        <begin position="181"/>
        <end position="329"/>
    </location>
</feature>
<accession>A0A0C3Q759</accession>
<dbReference type="GO" id="GO:0000166">
    <property type="term" value="F:nucleotide binding"/>
    <property type="evidence" value="ECO:0007669"/>
    <property type="project" value="InterPro"/>
</dbReference>
<keyword evidence="2" id="KW-0812">Transmembrane</keyword>
<dbReference type="InterPro" id="IPR023299">
    <property type="entry name" value="ATPase_P-typ_cyto_dom_N"/>
</dbReference>
<dbReference type="GO" id="GO:0005886">
    <property type="term" value="C:plasma membrane"/>
    <property type="evidence" value="ECO:0007669"/>
    <property type="project" value="TreeGrafter"/>
</dbReference>
<keyword evidence="6" id="KW-0472">Membrane</keyword>
<evidence type="ECO:0000256" key="1">
    <source>
        <dbReference type="ARBA" id="ARBA00004127"/>
    </source>
</evidence>
<dbReference type="InterPro" id="IPR023298">
    <property type="entry name" value="ATPase_P-typ_TM_dom_sf"/>
</dbReference>
<dbReference type="Proteomes" id="UP000054248">
    <property type="component" value="Unassembled WGS sequence"/>
</dbReference>
<evidence type="ECO:0000256" key="2">
    <source>
        <dbReference type="ARBA" id="ARBA00022692"/>
    </source>
</evidence>
<dbReference type="GO" id="GO:0005388">
    <property type="term" value="F:P-type calcium transporter activity"/>
    <property type="evidence" value="ECO:0007669"/>
    <property type="project" value="TreeGrafter"/>
</dbReference>
<proteinExistence type="predicted"/>
<organism evidence="8 9">
    <name type="scientific">Tulasnella calospora MUT 4182</name>
    <dbReference type="NCBI Taxonomy" id="1051891"/>
    <lineage>
        <taxon>Eukaryota</taxon>
        <taxon>Fungi</taxon>
        <taxon>Dikarya</taxon>
        <taxon>Basidiomycota</taxon>
        <taxon>Agaricomycotina</taxon>
        <taxon>Agaricomycetes</taxon>
        <taxon>Cantharellales</taxon>
        <taxon>Tulasnellaceae</taxon>
        <taxon>Tulasnella</taxon>
    </lineage>
</organism>
<evidence type="ECO:0000259" key="7">
    <source>
        <dbReference type="Pfam" id="PF00689"/>
    </source>
</evidence>
<dbReference type="OrthoDB" id="3352408at2759"/>
<dbReference type="PRINTS" id="PR00119">
    <property type="entry name" value="CATATPASE"/>
</dbReference>
<name>A0A0C3Q759_9AGAM</name>
<reference evidence="9" key="2">
    <citation type="submission" date="2015-01" db="EMBL/GenBank/DDBJ databases">
        <title>Evolutionary Origins and Diversification of the Mycorrhizal Mutualists.</title>
        <authorList>
            <consortium name="DOE Joint Genome Institute"/>
            <consortium name="Mycorrhizal Genomics Consortium"/>
            <person name="Kohler A."/>
            <person name="Kuo A."/>
            <person name="Nagy L.G."/>
            <person name="Floudas D."/>
            <person name="Copeland A."/>
            <person name="Barry K.W."/>
            <person name="Cichocki N."/>
            <person name="Veneault-Fourrey C."/>
            <person name="LaButti K."/>
            <person name="Lindquist E.A."/>
            <person name="Lipzen A."/>
            <person name="Lundell T."/>
            <person name="Morin E."/>
            <person name="Murat C."/>
            <person name="Riley R."/>
            <person name="Ohm R."/>
            <person name="Sun H."/>
            <person name="Tunlid A."/>
            <person name="Henrissat B."/>
            <person name="Grigoriev I.V."/>
            <person name="Hibbett D.S."/>
            <person name="Martin F."/>
        </authorList>
    </citation>
    <scope>NUCLEOTIDE SEQUENCE [LARGE SCALE GENOMIC DNA]</scope>
    <source>
        <strain evidence="9">MUT 4182</strain>
    </source>
</reference>
<keyword evidence="4" id="KW-0460">Magnesium</keyword>
<evidence type="ECO:0000256" key="5">
    <source>
        <dbReference type="ARBA" id="ARBA00022989"/>
    </source>
</evidence>
<dbReference type="Pfam" id="PF00689">
    <property type="entry name" value="Cation_ATPase_C"/>
    <property type="match status" value="1"/>
</dbReference>
<protein>
    <recommendedName>
        <fullName evidence="7">Cation-transporting P-type ATPase C-terminal domain-containing protein</fullName>
    </recommendedName>
</protein>
<reference evidence="8 9" key="1">
    <citation type="submission" date="2014-04" db="EMBL/GenBank/DDBJ databases">
        <authorList>
            <consortium name="DOE Joint Genome Institute"/>
            <person name="Kuo A."/>
            <person name="Girlanda M."/>
            <person name="Perotto S."/>
            <person name="Kohler A."/>
            <person name="Nagy L.G."/>
            <person name="Floudas D."/>
            <person name="Copeland A."/>
            <person name="Barry K.W."/>
            <person name="Cichocki N."/>
            <person name="Veneault-Fourrey C."/>
            <person name="LaButti K."/>
            <person name="Lindquist E.A."/>
            <person name="Lipzen A."/>
            <person name="Lundell T."/>
            <person name="Morin E."/>
            <person name="Murat C."/>
            <person name="Sun H."/>
            <person name="Tunlid A."/>
            <person name="Henrissat B."/>
            <person name="Grigoriev I.V."/>
            <person name="Hibbett D.S."/>
            <person name="Martin F."/>
            <person name="Nordberg H.P."/>
            <person name="Cantor M.N."/>
            <person name="Hua S.X."/>
        </authorList>
    </citation>
    <scope>NUCLEOTIDE SEQUENCE [LARGE SCALE GENOMIC DNA]</scope>
    <source>
        <strain evidence="8 9">MUT 4182</strain>
    </source>
</reference>
<dbReference type="PANTHER" id="PTHR24093">
    <property type="entry name" value="CATION TRANSPORTING ATPASE"/>
    <property type="match status" value="1"/>
</dbReference>
<evidence type="ECO:0000256" key="6">
    <source>
        <dbReference type="ARBA" id="ARBA00023136"/>
    </source>
</evidence>
<dbReference type="SUPFAM" id="SSF56784">
    <property type="entry name" value="HAD-like"/>
    <property type="match status" value="1"/>
</dbReference>
<gene>
    <name evidence="8" type="ORF">M407DRAFT_31054</name>
</gene>
<dbReference type="Gene3D" id="3.40.50.1000">
    <property type="entry name" value="HAD superfamily/HAD-like"/>
    <property type="match status" value="1"/>
</dbReference>
<sequence length="375" mass="41600">MKYDARSSESARQVIRVDLTLIAITAIEDPLREGVDQAVADCQRAGVSVRMCTGDNVLTARSIAYQCGIFTPGGVIMEGPTFRNLSDAEHTEIVPRLQVLARSSPEDKKILVEKLKFLGKIVCLTGDGTKDGPALKTANVEFPCVLLELRSYCQRCCLISVNITAVIINFVTAVASNSESSVLTAVQLHWINIIMDTFTALALATDPASREVLDRKPDRKTAPLFSTAMCLQILGQSTYQTFIILLFHFAGDIIFGYDKSAHTDLQIQQCHAELDTLVFNAFVFCQIFNSINARRIDNRKNVFVGIHRNLYFIIIITLIEVAAQITIVSASRGVSRSLLASVPKELDERIFRKLKLMRDSDVLPIESPKSQEDKE</sequence>
<dbReference type="HOGENOM" id="CLU_002360_10_7_1"/>
<dbReference type="Gene3D" id="1.20.1110.10">
    <property type="entry name" value="Calcium-transporting ATPase, transmembrane domain"/>
    <property type="match status" value="1"/>
</dbReference>
<evidence type="ECO:0000256" key="4">
    <source>
        <dbReference type="ARBA" id="ARBA00022842"/>
    </source>
</evidence>
<dbReference type="Gene3D" id="3.40.1110.10">
    <property type="entry name" value="Calcium-transporting ATPase, cytoplasmic domain N"/>
    <property type="match status" value="1"/>
</dbReference>
<dbReference type="AlphaFoldDB" id="A0A0C3Q759"/>
<keyword evidence="3" id="KW-0479">Metal-binding</keyword>
<dbReference type="EMBL" id="KN823229">
    <property type="protein sequence ID" value="KIO19304.1"/>
    <property type="molecule type" value="Genomic_DNA"/>
</dbReference>
<evidence type="ECO:0000313" key="9">
    <source>
        <dbReference type="Proteomes" id="UP000054248"/>
    </source>
</evidence>
<dbReference type="STRING" id="1051891.A0A0C3Q759"/>
<dbReference type="InterPro" id="IPR036412">
    <property type="entry name" value="HAD-like_sf"/>
</dbReference>
<dbReference type="GO" id="GO:0046872">
    <property type="term" value="F:metal ion binding"/>
    <property type="evidence" value="ECO:0007669"/>
    <property type="project" value="UniProtKB-KW"/>
</dbReference>
<dbReference type="InterPro" id="IPR006068">
    <property type="entry name" value="ATPase_P-typ_cation-transptr_C"/>
</dbReference>
<comment type="subcellular location">
    <subcellularLocation>
        <location evidence="1">Endomembrane system</location>
        <topology evidence="1">Multi-pass membrane protein</topology>
    </subcellularLocation>
</comment>
<keyword evidence="9" id="KW-1185">Reference proteome</keyword>
<evidence type="ECO:0000313" key="8">
    <source>
        <dbReference type="EMBL" id="KIO19304.1"/>
    </source>
</evidence>
<dbReference type="Pfam" id="PF00702">
    <property type="entry name" value="Hydrolase"/>
    <property type="match status" value="1"/>
</dbReference>
<dbReference type="SUPFAM" id="SSF81665">
    <property type="entry name" value="Calcium ATPase, transmembrane domain M"/>
    <property type="match status" value="1"/>
</dbReference>
<dbReference type="GO" id="GO:0006874">
    <property type="term" value="P:intracellular calcium ion homeostasis"/>
    <property type="evidence" value="ECO:0007669"/>
    <property type="project" value="TreeGrafter"/>
</dbReference>
<dbReference type="PANTHER" id="PTHR24093:SF369">
    <property type="entry name" value="CALCIUM-TRANSPORTING ATPASE"/>
    <property type="match status" value="1"/>
</dbReference>
<dbReference type="GO" id="GO:0012505">
    <property type="term" value="C:endomembrane system"/>
    <property type="evidence" value="ECO:0007669"/>
    <property type="project" value="UniProtKB-SubCell"/>
</dbReference>
<dbReference type="InterPro" id="IPR023214">
    <property type="entry name" value="HAD_sf"/>
</dbReference>
<evidence type="ECO:0000256" key="3">
    <source>
        <dbReference type="ARBA" id="ARBA00022723"/>
    </source>
</evidence>
<keyword evidence="5" id="KW-1133">Transmembrane helix</keyword>